<dbReference type="AlphaFoldDB" id="A0A1Z1MB90"/>
<dbReference type="PANTHER" id="PTHR39638:SF2">
    <property type="entry name" value="YCF35"/>
    <property type="match status" value="1"/>
</dbReference>
<dbReference type="GO" id="GO:0009536">
    <property type="term" value="C:plastid"/>
    <property type="evidence" value="ECO:0007669"/>
    <property type="project" value="UniProtKB-SubCell"/>
</dbReference>
<sequence length="127" mass="14729">MSHFSKIKTSITNLELLKKTIQDLGFFYKVSINTTTSDTNETLFVYDLDPCHIELPSCSFQWSHDQYVLIVDLGLWNLDIDFNYFTERLLQQYAYNIVVQQGNIQGFNCVNERLTANGSISLTLQKF</sequence>
<dbReference type="InterPro" id="IPR009666">
    <property type="entry name" value="Uncharacterised_Ycf35"/>
</dbReference>
<evidence type="ECO:0000256" key="3">
    <source>
        <dbReference type="ARBA" id="ARBA00021585"/>
    </source>
</evidence>
<keyword evidence="4 5" id="KW-0934">Plastid</keyword>
<reference evidence="5" key="1">
    <citation type="journal article" date="2017" name="J. Phycol.">
        <title>Analysis of chloroplast genomes and a supermatrix inform reclassification of the Rhodomelaceae (Rhodophyta).</title>
        <authorList>
            <person name="Diaz-Tapia P."/>
            <person name="Maggs C.A."/>
            <person name="West J.A."/>
            <person name="Verbruggen H."/>
        </authorList>
    </citation>
    <scope>NUCLEOTIDE SEQUENCE</scope>
    <source>
        <strain evidence="5">PD547</strain>
    </source>
</reference>
<dbReference type="RefSeq" id="YP_009394684.1">
    <property type="nucleotide sequence ID" value="NC_035274.1"/>
</dbReference>
<organism evidence="5">
    <name type="scientific">Polysiphonia elongata</name>
    <dbReference type="NCBI Taxonomy" id="159753"/>
    <lineage>
        <taxon>Eukaryota</taxon>
        <taxon>Rhodophyta</taxon>
        <taxon>Florideophyceae</taxon>
        <taxon>Rhodymeniophycidae</taxon>
        <taxon>Ceramiales</taxon>
        <taxon>Rhodomelaceae</taxon>
        <taxon>Polysiphonioideae</taxon>
        <taxon>Polysiphonia</taxon>
    </lineage>
</organism>
<keyword evidence="5" id="KW-0150">Chloroplast</keyword>
<comment type="similarity">
    <text evidence="2">Belongs to the ycf35 family.</text>
</comment>
<evidence type="ECO:0000256" key="4">
    <source>
        <dbReference type="ARBA" id="ARBA00022640"/>
    </source>
</evidence>
<dbReference type="GeneID" id="33356585"/>
<dbReference type="Pfam" id="PF06868">
    <property type="entry name" value="DUF1257"/>
    <property type="match status" value="1"/>
</dbReference>
<evidence type="ECO:0000256" key="2">
    <source>
        <dbReference type="ARBA" id="ARBA00009068"/>
    </source>
</evidence>
<proteinExistence type="inferred from homology"/>
<protein>
    <recommendedName>
        <fullName evidence="3">Uncharacterized protein ycf35</fullName>
    </recommendedName>
</protein>
<name>A0A1Z1MB90_9FLOR</name>
<geneLocation type="chloroplast" evidence="5"/>
<accession>A0A1Z1MB90</accession>
<comment type="subcellular location">
    <subcellularLocation>
        <location evidence="1">Plastid</location>
    </subcellularLocation>
</comment>
<dbReference type="EMBL" id="MF101427">
    <property type="protein sequence ID" value="ARW63246.1"/>
    <property type="molecule type" value="Genomic_DNA"/>
</dbReference>
<evidence type="ECO:0000313" key="5">
    <source>
        <dbReference type="EMBL" id="ARW63246.1"/>
    </source>
</evidence>
<dbReference type="PANTHER" id="PTHR39638">
    <property type="entry name" value="YCF35"/>
    <property type="match status" value="1"/>
</dbReference>
<gene>
    <name evidence="5" type="primary">ycf35</name>
</gene>
<evidence type="ECO:0000256" key="1">
    <source>
        <dbReference type="ARBA" id="ARBA00004474"/>
    </source>
</evidence>